<proteinExistence type="predicted"/>
<evidence type="ECO:0000259" key="2">
    <source>
        <dbReference type="PROSITE" id="PS51840"/>
    </source>
</evidence>
<feature type="compositionally biased region" description="Low complexity" evidence="1">
    <location>
        <begin position="209"/>
        <end position="235"/>
    </location>
</feature>
<feature type="region of interest" description="Disordered" evidence="1">
    <location>
        <begin position="1"/>
        <end position="29"/>
    </location>
</feature>
<dbReference type="PANTHER" id="PTHR21456:SF1">
    <property type="entry name" value="C2 NT-TYPE DOMAIN-CONTAINING PROTEIN"/>
    <property type="match status" value="1"/>
</dbReference>
<gene>
    <name evidence="3" type="ORF">GALMADRAFT_210142</name>
</gene>
<feature type="domain" description="C2 NT-type" evidence="2">
    <location>
        <begin position="58"/>
        <end position="354"/>
    </location>
</feature>
<evidence type="ECO:0000313" key="4">
    <source>
        <dbReference type="Proteomes" id="UP000027222"/>
    </source>
</evidence>
<dbReference type="PROSITE" id="PS51840">
    <property type="entry name" value="C2_NT"/>
    <property type="match status" value="1"/>
</dbReference>
<dbReference type="Pfam" id="PF10358">
    <property type="entry name" value="NT-C2"/>
    <property type="match status" value="1"/>
</dbReference>
<name>A0A067T1C9_GALM3</name>
<evidence type="ECO:0000313" key="3">
    <source>
        <dbReference type="EMBL" id="KDR76955.1"/>
    </source>
</evidence>
<keyword evidence="4" id="KW-1185">Reference proteome</keyword>
<accession>A0A067T1C9</accession>
<dbReference type="HOGENOM" id="CLU_019140_0_0_1"/>
<dbReference type="AlphaFoldDB" id="A0A067T1C9"/>
<dbReference type="Proteomes" id="UP000027222">
    <property type="component" value="Unassembled WGS sequence"/>
</dbReference>
<dbReference type="OrthoDB" id="3365224at2759"/>
<dbReference type="InterPro" id="IPR039931">
    <property type="entry name" value="EEIG1/2-like"/>
</dbReference>
<feature type="region of interest" description="Disordered" evidence="1">
    <location>
        <begin position="416"/>
        <end position="448"/>
    </location>
</feature>
<dbReference type="STRING" id="685588.A0A067T1C9"/>
<feature type="compositionally biased region" description="Low complexity" evidence="1">
    <location>
        <begin position="543"/>
        <end position="561"/>
    </location>
</feature>
<sequence>MLSPPQRVSPEDTLKSPRPRHHLFLNKPLSANGSNISVNEIPSTPHTPHTPIPGIRALNHLLSRHTYFRARITIHQISSVPFVSGEFGVRWKFKGVHTPTGQKQGLLDRVKARAERRTVSDKSDKGKAREDSGETEASRDRPSEAVNTLLPTEDGHVGVRQIVGVGRSASGPSSVPMTRSGTSSSHVSSVSSRSSHTDHSQHLSADWGTNSSSLSTNSSSLTVAPTPSSTSSDISTLTIPNTPTLVNVSSTPARGMTAFVKLKSHSVIWSHTLEPILKFDVDRENSQVLPNPLKLVVMQRVIPDDPQGVPQNARLGAVYLNLAEYINQGSVERRYLLKESKTNATLKLTIEMEYVSGESHFIPPPLAKGEILTGIAGFLEKDIVKKRPRALDIYGPYNDQEELEIDLLGTAKSARIPKTARSTRRPSDKSTPPDSDSDEDNDVEEEVGVAFDVQRLPFAYGTKTTEMLIDALFNPVKTTEKREESPFTVYEPPSPSATPTANGRTSKPAHSVGLGFTGVALDRHATIVPTRQNSIASSHEESSSSVYSTSSSSASVRTTTSEGSKGRSREAGNGSKTMSEAHHHASSAPEGRVVVDPAAAEELQIGGIRGWWRRHTRPGTPTQVA</sequence>
<feature type="compositionally biased region" description="Basic and acidic residues" evidence="1">
    <location>
        <begin position="106"/>
        <end position="143"/>
    </location>
</feature>
<organism evidence="3 4">
    <name type="scientific">Galerina marginata (strain CBS 339.88)</name>
    <dbReference type="NCBI Taxonomy" id="685588"/>
    <lineage>
        <taxon>Eukaryota</taxon>
        <taxon>Fungi</taxon>
        <taxon>Dikarya</taxon>
        <taxon>Basidiomycota</taxon>
        <taxon>Agaricomycotina</taxon>
        <taxon>Agaricomycetes</taxon>
        <taxon>Agaricomycetidae</taxon>
        <taxon>Agaricales</taxon>
        <taxon>Agaricineae</taxon>
        <taxon>Strophariaceae</taxon>
        <taxon>Galerina</taxon>
    </lineage>
</organism>
<dbReference type="InterPro" id="IPR019448">
    <property type="entry name" value="NT-C2"/>
</dbReference>
<feature type="compositionally biased region" description="Acidic residues" evidence="1">
    <location>
        <begin position="435"/>
        <end position="447"/>
    </location>
</feature>
<feature type="region of interest" description="Disordered" evidence="1">
    <location>
        <begin position="478"/>
        <end position="511"/>
    </location>
</feature>
<feature type="region of interest" description="Disordered" evidence="1">
    <location>
        <begin position="530"/>
        <end position="594"/>
    </location>
</feature>
<protein>
    <recommendedName>
        <fullName evidence="2">C2 NT-type domain-containing protein</fullName>
    </recommendedName>
</protein>
<evidence type="ECO:0000256" key="1">
    <source>
        <dbReference type="SAM" id="MobiDB-lite"/>
    </source>
</evidence>
<dbReference type="PANTHER" id="PTHR21456">
    <property type="entry name" value="FAMILY WITH SEQUENCE SIMILARITY 102"/>
    <property type="match status" value="1"/>
</dbReference>
<feature type="region of interest" description="Disordered" evidence="1">
    <location>
        <begin position="98"/>
        <end position="235"/>
    </location>
</feature>
<feature type="compositionally biased region" description="Low complexity" evidence="1">
    <location>
        <begin position="178"/>
        <end position="194"/>
    </location>
</feature>
<reference evidence="4" key="1">
    <citation type="journal article" date="2014" name="Proc. Natl. Acad. Sci. U.S.A.">
        <title>Extensive sampling of basidiomycete genomes demonstrates inadequacy of the white-rot/brown-rot paradigm for wood decay fungi.</title>
        <authorList>
            <person name="Riley R."/>
            <person name="Salamov A.A."/>
            <person name="Brown D.W."/>
            <person name="Nagy L.G."/>
            <person name="Floudas D."/>
            <person name="Held B.W."/>
            <person name="Levasseur A."/>
            <person name="Lombard V."/>
            <person name="Morin E."/>
            <person name="Otillar R."/>
            <person name="Lindquist E.A."/>
            <person name="Sun H."/>
            <person name="LaButti K.M."/>
            <person name="Schmutz J."/>
            <person name="Jabbour D."/>
            <person name="Luo H."/>
            <person name="Baker S.E."/>
            <person name="Pisabarro A.G."/>
            <person name="Walton J.D."/>
            <person name="Blanchette R.A."/>
            <person name="Henrissat B."/>
            <person name="Martin F."/>
            <person name="Cullen D."/>
            <person name="Hibbett D.S."/>
            <person name="Grigoriev I.V."/>
        </authorList>
    </citation>
    <scope>NUCLEOTIDE SEQUENCE [LARGE SCALE GENOMIC DNA]</scope>
    <source>
        <strain evidence="4">CBS 339.88</strain>
    </source>
</reference>
<dbReference type="EMBL" id="KL142377">
    <property type="protein sequence ID" value="KDR76955.1"/>
    <property type="molecule type" value="Genomic_DNA"/>
</dbReference>